<organism evidence="2 3">
    <name type="scientific">Phialocephala subalpina</name>
    <dbReference type="NCBI Taxonomy" id="576137"/>
    <lineage>
        <taxon>Eukaryota</taxon>
        <taxon>Fungi</taxon>
        <taxon>Dikarya</taxon>
        <taxon>Ascomycota</taxon>
        <taxon>Pezizomycotina</taxon>
        <taxon>Leotiomycetes</taxon>
        <taxon>Helotiales</taxon>
        <taxon>Mollisiaceae</taxon>
        <taxon>Phialocephala</taxon>
        <taxon>Phialocephala fortinii species complex</taxon>
    </lineage>
</organism>
<feature type="compositionally biased region" description="Basic and acidic residues" evidence="1">
    <location>
        <begin position="417"/>
        <end position="433"/>
    </location>
</feature>
<gene>
    <name evidence="2" type="ORF">PAC_00880</name>
</gene>
<feature type="compositionally biased region" description="Basic and acidic residues" evidence="1">
    <location>
        <begin position="1143"/>
        <end position="1153"/>
    </location>
</feature>
<feature type="compositionally biased region" description="Polar residues" evidence="1">
    <location>
        <begin position="774"/>
        <end position="791"/>
    </location>
</feature>
<feature type="compositionally biased region" description="Polar residues" evidence="1">
    <location>
        <begin position="270"/>
        <end position="280"/>
    </location>
</feature>
<evidence type="ECO:0000313" key="2">
    <source>
        <dbReference type="EMBL" id="CZR51005.1"/>
    </source>
</evidence>
<feature type="compositionally biased region" description="Acidic residues" evidence="1">
    <location>
        <begin position="950"/>
        <end position="969"/>
    </location>
</feature>
<dbReference type="OrthoDB" id="3526078at2759"/>
<feature type="compositionally biased region" description="Polar residues" evidence="1">
    <location>
        <begin position="332"/>
        <end position="348"/>
    </location>
</feature>
<feature type="compositionally biased region" description="Polar residues" evidence="1">
    <location>
        <begin position="799"/>
        <end position="812"/>
    </location>
</feature>
<dbReference type="EMBL" id="FJOG01000001">
    <property type="protein sequence ID" value="CZR51005.1"/>
    <property type="molecule type" value="Genomic_DNA"/>
</dbReference>
<dbReference type="AlphaFoldDB" id="A0A1L7WDZ7"/>
<feature type="compositionally biased region" description="Polar residues" evidence="1">
    <location>
        <begin position="1041"/>
        <end position="1060"/>
    </location>
</feature>
<feature type="compositionally biased region" description="Basic and acidic residues" evidence="1">
    <location>
        <begin position="1210"/>
        <end position="1220"/>
    </location>
</feature>
<feature type="region of interest" description="Disordered" evidence="1">
    <location>
        <begin position="107"/>
        <end position="484"/>
    </location>
</feature>
<feature type="compositionally biased region" description="Basic and acidic residues" evidence="1">
    <location>
        <begin position="441"/>
        <end position="476"/>
    </location>
</feature>
<feature type="compositionally biased region" description="Basic and acidic residues" evidence="1">
    <location>
        <begin position="498"/>
        <end position="594"/>
    </location>
</feature>
<protein>
    <recommendedName>
        <fullName evidence="4">Nucleolar protein Dnt1-like N-terminal domain-containing protein</fullName>
    </recommendedName>
</protein>
<feature type="compositionally biased region" description="Low complexity" evidence="1">
    <location>
        <begin position="1067"/>
        <end position="1083"/>
    </location>
</feature>
<feature type="compositionally biased region" description="Acidic residues" evidence="1">
    <location>
        <begin position="834"/>
        <end position="846"/>
    </location>
</feature>
<feature type="compositionally biased region" description="Low complexity" evidence="1">
    <location>
        <begin position="595"/>
        <end position="608"/>
    </location>
</feature>
<dbReference type="STRING" id="576137.A0A1L7WDZ7"/>
<accession>A0A1L7WDZ7</accession>
<feature type="compositionally biased region" description="Acidic residues" evidence="1">
    <location>
        <begin position="883"/>
        <end position="909"/>
    </location>
</feature>
<feature type="compositionally biased region" description="Acidic residues" evidence="1">
    <location>
        <begin position="1101"/>
        <end position="1128"/>
    </location>
</feature>
<sequence>MNNSEMTTSMRPPMLPSYSLRVQLFLPNAHSSTDKPIRQFRVVTSPDVTVRDFCQEASRIHEINYGEPLAVKKVQDDEGFDITQSEILGSLFASTSIIRIVQASATPSIRDSVPPTSALRFDPSTSRKRGREGSARPDGNVSSNSYKPNKRQRVVNPDPDEPLPSREDESEVAGPSRDNRRTSRENIIPDSQESLGAQKVFNSRQVRQDLPMIPETPSPSPPPEAHPADKKHHLTDAQTQKPIETSENNDSSFLSNADNSSPLREASVRAQLQIQNSRAKSASYHIQRVTERGTSVSTAATSPLSLDQRSNLENGGTSSSKRKRPSPKPILPTQNGNRFRSQNEQSLYENILSEDEGSAVSRKKKEAAKSRDSPRPGPPSTEQANGNFNTSANGSRRTPAPREQANAPGELPLTPSSEERKKQQKKEADEAKKARLAAAEAAEKRKREAEEARQAEEARTAEEQRHQREEQERLDVKAVNQAEAERRRKAIIQKAARLQREREERETREAEEARRNGESRIAREETAERRRREQSRAAREKAAKEARIAKEKQAEEERLAEEKSAAEAERLREEEERVKREKQEAAAEEQRKAGAEAQKAARRSSAASERSRHSKSASPALLKNTPIPTPKPQSSSTSFFPNGRKPSLKHSLSSQALKSSSPAGSKPSPDGVSPGVGIEDQLPLPNKLNRKVSFNEETITPQKETPIPPPRRILPPKAATPKPVVQKETVQKKAIPKESTPTPKESTPKPPASKGSLFPPGKESNTPIPVPKTLSRSSQERSGTPTAQTKVSPPLKITPRTSSKLLVANQTLKKYGRAAAASQKKEKSKPIEQPEAEESSDDESEENLSSKAFTKKLSPHPEVPTEVVSSNTTIKFEPREARDEDGEVDMAEDENEDEDDDANIDEDETQSQTSSQRESSRSPITFTQQPQMDNTPKPQRAASPEVNSSSEEEEDEEEESDSSDSEDAEKDYKAEAITNDDAASSKSDEDEDSEQSESKEDKDEDEEGPEVQVPKSSPELPPHKPTIKPTLVKPGIKPTLAPSSSVPTPIPASSNATTTKPRIGFGASLSSLNKASAALAASSQAKVNGARSSSQKLQLQQEDENSEEESEEESEEDDDSSADEEEEVPQGKKPTLTTSKTAFRVEDTQKDSDASDSGSESDGSDDEEEEEKQRLGRELMSQVNAMNGSGGSQDSIPSPKMYRSGTQDTPKAKKAPEKKKSNSLLTGYVFSPPA</sequence>
<feature type="region of interest" description="Disordered" evidence="1">
    <location>
        <begin position="496"/>
        <end position="1234"/>
    </location>
</feature>
<feature type="compositionally biased region" description="Polar residues" evidence="1">
    <location>
        <begin position="923"/>
        <end position="937"/>
    </location>
</feature>
<dbReference type="Proteomes" id="UP000184330">
    <property type="component" value="Unassembled WGS sequence"/>
</dbReference>
<feature type="compositionally biased region" description="Polar residues" evidence="1">
    <location>
        <begin position="1084"/>
        <end position="1100"/>
    </location>
</feature>
<proteinExistence type="predicted"/>
<feature type="compositionally biased region" description="Polar residues" evidence="1">
    <location>
        <begin position="189"/>
        <end position="205"/>
    </location>
</feature>
<feature type="compositionally biased region" description="Pro residues" evidence="1">
    <location>
        <begin position="214"/>
        <end position="225"/>
    </location>
</feature>
<feature type="compositionally biased region" description="Polar residues" evidence="1">
    <location>
        <begin position="1181"/>
        <end position="1196"/>
    </location>
</feature>
<feature type="compositionally biased region" description="Low complexity" evidence="1">
    <location>
        <begin position="649"/>
        <end position="669"/>
    </location>
</feature>
<feature type="compositionally biased region" description="Polar residues" evidence="1">
    <location>
        <begin position="292"/>
        <end position="317"/>
    </location>
</feature>
<name>A0A1L7WDZ7_9HELO</name>
<feature type="compositionally biased region" description="Basic and acidic residues" evidence="1">
    <location>
        <begin position="823"/>
        <end position="832"/>
    </location>
</feature>
<keyword evidence="3" id="KW-1185">Reference proteome</keyword>
<feature type="compositionally biased region" description="Polar residues" evidence="1">
    <location>
        <begin position="236"/>
        <end position="262"/>
    </location>
</feature>
<reference evidence="2 3" key="1">
    <citation type="submission" date="2016-03" db="EMBL/GenBank/DDBJ databases">
        <authorList>
            <person name="Ploux O."/>
        </authorList>
    </citation>
    <scope>NUCLEOTIDE SEQUENCE [LARGE SCALE GENOMIC DNA]</scope>
    <source>
        <strain evidence="2 3">UAMH 11012</strain>
    </source>
</reference>
<feature type="compositionally biased region" description="Polar residues" evidence="1">
    <location>
        <begin position="380"/>
        <end position="396"/>
    </location>
</feature>
<evidence type="ECO:0008006" key="4">
    <source>
        <dbReference type="Google" id="ProtNLM"/>
    </source>
</evidence>
<evidence type="ECO:0000256" key="1">
    <source>
        <dbReference type="SAM" id="MobiDB-lite"/>
    </source>
</evidence>
<evidence type="ECO:0000313" key="3">
    <source>
        <dbReference type="Proteomes" id="UP000184330"/>
    </source>
</evidence>